<keyword evidence="3" id="KW-1185">Reference proteome</keyword>
<feature type="chain" id="PRO_5045751537" evidence="1">
    <location>
        <begin position="20"/>
        <end position="246"/>
    </location>
</feature>
<evidence type="ECO:0000313" key="3">
    <source>
        <dbReference type="Proteomes" id="UP001396898"/>
    </source>
</evidence>
<dbReference type="EMBL" id="JAQQWI010000007">
    <property type="protein sequence ID" value="KAK8027308.1"/>
    <property type="molecule type" value="Genomic_DNA"/>
</dbReference>
<reference evidence="2 3" key="1">
    <citation type="submission" date="2023-01" db="EMBL/GenBank/DDBJ databases">
        <title>Analysis of 21 Apiospora genomes using comparative genomics revels a genus with tremendous synthesis potential of carbohydrate active enzymes and secondary metabolites.</title>
        <authorList>
            <person name="Sorensen T."/>
        </authorList>
    </citation>
    <scope>NUCLEOTIDE SEQUENCE [LARGE SCALE GENOMIC DNA]</scope>
    <source>
        <strain evidence="2 3">CBS 20057</strain>
    </source>
</reference>
<comment type="caution">
    <text evidence="2">The sequence shown here is derived from an EMBL/GenBank/DDBJ whole genome shotgun (WGS) entry which is preliminary data.</text>
</comment>
<gene>
    <name evidence="2" type="ORF">PG991_004364</name>
</gene>
<evidence type="ECO:0000256" key="1">
    <source>
        <dbReference type="SAM" id="SignalP"/>
    </source>
</evidence>
<organism evidence="2 3">
    <name type="scientific">Apiospora marii</name>
    <dbReference type="NCBI Taxonomy" id="335849"/>
    <lineage>
        <taxon>Eukaryota</taxon>
        <taxon>Fungi</taxon>
        <taxon>Dikarya</taxon>
        <taxon>Ascomycota</taxon>
        <taxon>Pezizomycotina</taxon>
        <taxon>Sordariomycetes</taxon>
        <taxon>Xylariomycetidae</taxon>
        <taxon>Amphisphaeriales</taxon>
        <taxon>Apiosporaceae</taxon>
        <taxon>Apiospora</taxon>
    </lineage>
</organism>
<feature type="signal peptide" evidence="1">
    <location>
        <begin position="1"/>
        <end position="19"/>
    </location>
</feature>
<evidence type="ECO:0000313" key="2">
    <source>
        <dbReference type="EMBL" id="KAK8027308.1"/>
    </source>
</evidence>
<accession>A0ABR1S638</accession>
<name>A0ABR1S638_9PEZI</name>
<proteinExistence type="predicted"/>
<protein>
    <submittedName>
        <fullName evidence="2">Uncharacterized protein</fullName>
    </submittedName>
</protein>
<dbReference type="Proteomes" id="UP001396898">
    <property type="component" value="Unassembled WGS sequence"/>
</dbReference>
<keyword evidence="1" id="KW-0732">Signal</keyword>
<sequence>MQQFTKIVLSLVAIAGADAAAIERAFPPIATLTPYLAPLCKTADPIFSNLCTFNPVSLTQGGCQNIPNTCNIHYPASFTASLNQDNGGVCQVVVYSEPGCTGSPIKSGGLSTSQTGCVGSTYPGKLVGGLPAVGLVDGGQALPFGFQSAQLICGGGHHTLSYGAPPLRCLASIGFTGSNWERRAAGTLAGRCLGWRRVTWEPGRESSQASTEVATETSGRKKSTLSFNTSFQQMKILPHHSHVAKV</sequence>